<dbReference type="Proteomes" id="UP000324800">
    <property type="component" value="Unassembled WGS sequence"/>
</dbReference>
<evidence type="ECO:0000313" key="3">
    <source>
        <dbReference type="Proteomes" id="UP000324800"/>
    </source>
</evidence>
<organism evidence="2 3">
    <name type="scientific">Streblomastix strix</name>
    <dbReference type="NCBI Taxonomy" id="222440"/>
    <lineage>
        <taxon>Eukaryota</taxon>
        <taxon>Metamonada</taxon>
        <taxon>Preaxostyla</taxon>
        <taxon>Oxymonadida</taxon>
        <taxon>Streblomastigidae</taxon>
        <taxon>Streblomastix</taxon>
    </lineage>
</organism>
<protein>
    <submittedName>
        <fullName evidence="2">Uncharacterized protein</fullName>
    </submittedName>
</protein>
<gene>
    <name evidence="2" type="ORF">EZS28_005981</name>
</gene>
<sequence length="108" mass="12098">MLEAGLAKLSGNDKGMCMNSMLFEYHALKKVAGDSQNRRKVSVVPEQAKNVLKPNGSITALLRKELKDKVKQVKKHAKLNKSQNYNIQFNTSREVNSNQSQRQPVNTG</sequence>
<dbReference type="EMBL" id="SNRW01000944">
    <property type="protein sequence ID" value="KAA6398491.1"/>
    <property type="molecule type" value="Genomic_DNA"/>
</dbReference>
<evidence type="ECO:0000256" key="1">
    <source>
        <dbReference type="SAM" id="MobiDB-lite"/>
    </source>
</evidence>
<accession>A0A5J4WUB2</accession>
<proteinExistence type="predicted"/>
<evidence type="ECO:0000313" key="2">
    <source>
        <dbReference type="EMBL" id="KAA6398491.1"/>
    </source>
</evidence>
<feature type="region of interest" description="Disordered" evidence="1">
    <location>
        <begin position="87"/>
        <end position="108"/>
    </location>
</feature>
<reference evidence="2 3" key="1">
    <citation type="submission" date="2019-03" db="EMBL/GenBank/DDBJ databases">
        <title>Single cell metagenomics reveals metabolic interactions within the superorganism composed of flagellate Streblomastix strix and complex community of Bacteroidetes bacteria on its surface.</title>
        <authorList>
            <person name="Treitli S.C."/>
            <person name="Kolisko M."/>
            <person name="Husnik F."/>
            <person name="Keeling P."/>
            <person name="Hampl V."/>
        </authorList>
    </citation>
    <scope>NUCLEOTIDE SEQUENCE [LARGE SCALE GENOMIC DNA]</scope>
    <source>
        <strain evidence="2">ST1C</strain>
    </source>
</reference>
<comment type="caution">
    <text evidence="2">The sequence shown here is derived from an EMBL/GenBank/DDBJ whole genome shotgun (WGS) entry which is preliminary data.</text>
</comment>
<name>A0A5J4WUB2_9EUKA</name>
<dbReference type="AlphaFoldDB" id="A0A5J4WUB2"/>